<evidence type="ECO:0000256" key="3">
    <source>
        <dbReference type="ARBA" id="ARBA00022640"/>
    </source>
</evidence>
<evidence type="ECO:0000256" key="5">
    <source>
        <dbReference type="ARBA" id="ARBA00022946"/>
    </source>
</evidence>
<dbReference type="GO" id="GO:0009451">
    <property type="term" value="P:RNA modification"/>
    <property type="evidence" value="ECO:0007669"/>
    <property type="project" value="InterPro"/>
</dbReference>
<comment type="subcellular location">
    <subcellularLocation>
        <location evidence="1">Plastid</location>
        <location evidence="1">Chloroplast</location>
    </subcellularLocation>
</comment>
<dbReference type="InterPro" id="IPR002885">
    <property type="entry name" value="PPR_rpt"/>
</dbReference>
<dbReference type="EMBL" id="WJXA01000002">
    <property type="protein sequence ID" value="KAF7150870.1"/>
    <property type="molecule type" value="Genomic_DNA"/>
</dbReference>
<dbReference type="GO" id="GO:0009507">
    <property type="term" value="C:chloroplast"/>
    <property type="evidence" value="ECO:0007669"/>
    <property type="project" value="UniProtKB-SubCell"/>
</dbReference>
<organism evidence="8 9">
    <name type="scientific">Rhododendron simsii</name>
    <name type="common">Sims's rhododendron</name>
    <dbReference type="NCBI Taxonomy" id="118357"/>
    <lineage>
        <taxon>Eukaryota</taxon>
        <taxon>Viridiplantae</taxon>
        <taxon>Streptophyta</taxon>
        <taxon>Embryophyta</taxon>
        <taxon>Tracheophyta</taxon>
        <taxon>Spermatophyta</taxon>
        <taxon>Magnoliopsida</taxon>
        <taxon>eudicotyledons</taxon>
        <taxon>Gunneridae</taxon>
        <taxon>Pentapetalae</taxon>
        <taxon>asterids</taxon>
        <taxon>Ericales</taxon>
        <taxon>Ericaceae</taxon>
        <taxon>Ericoideae</taxon>
        <taxon>Rhodoreae</taxon>
        <taxon>Rhododendron</taxon>
    </lineage>
</organism>
<dbReference type="InterPro" id="IPR036397">
    <property type="entry name" value="RNaseH_sf"/>
</dbReference>
<feature type="domain" description="RNase H type-1" evidence="7">
    <location>
        <begin position="24"/>
        <end position="141"/>
    </location>
</feature>
<dbReference type="InterPro" id="IPR044730">
    <property type="entry name" value="RNase_H-like_dom_plant"/>
</dbReference>
<dbReference type="FunFam" id="1.25.40.10:FF:000573">
    <property type="entry name" value="Pentatricopeptide repeat-containing protein mitochondrial"/>
    <property type="match status" value="1"/>
</dbReference>
<dbReference type="SUPFAM" id="SSF53098">
    <property type="entry name" value="Ribonuclease H-like"/>
    <property type="match status" value="1"/>
</dbReference>
<dbReference type="Pfam" id="PF20430">
    <property type="entry name" value="Eplus_motif"/>
    <property type="match status" value="1"/>
</dbReference>
<dbReference type="Proteomes" id="UP000626092">
    <property type="component" value="Unassembled WGS sequence"/>
</dbReference>
<dbReference type="Pfam" id="PF13456">
    <property type="entry name" value="RVT_3"/>
    <property type="match status" value="1"/>
</dbReference>
<evidence type="ECO:0000256" key="2">
    <source>
        <dbReference type="ARBA" id="ARBA00022528"/>
    </source>
</evidence>
<accession>A0A834LW85</accession>
<dbReference type="AlphaFoldDB" id="A0A834LW85"/>
<feature type="repeat" description="PPR" evidence="6">
    <location>
        <begin position="449"/>
        <end position="483"/>
    </location>
</feature>
<dbReference type="InterPro" id="IPR012337">
    <property type="entry name" value="RNaseH-like_sf"/>
</dbReference>
<proteinExistence type="predicted"/>
<feature type="repeat" description="PPR" evidence="6">
    <location>
        <begin position="551"/>
        <end position="585"/>
    </location>
</feature>
<dbReference type="GO" id="GO:0003729">
    <property type="term" value="F:mRNA binding"/>
    <property type="evidence" value="ECO:0007669"/>
    <property type="project" value="UniProtKB-ARBA"/>
</dbReference>
<keyword evidence="4" id="KW-0677">Repeat</keyword>
<dbReference type="CDD" id="cd06222">
    <property type="entry name" value="RNase_H_like"/>
    <property type="match status" value="1"/>
</dbReference>
<dbReference type="InterPro" id="IPR046848">
    <property type="entry name" value="E_motif"/>
</dbReference>
<dbReference type="InterPro" id="IPR046849">
    <property type="entry name" value="E2_motif"/>
</dbReference>
<evidence type="ECO:0000256" key="4">
    <source>
        <dbReference type="ARBA" id="ARBA00022737"/>
    </source>
</evidence>
<dbReference type="Pfam" id="PF13041">
    <property type="entry name" value="PPR_2"/>
    <property type="match status" value="3"/>
</dbReference>
<feature type="repeat" description="PPR" evidence="6">
    <location>
        <begin position="652"/>
        <end position="686"/>
    </location>
</feature>
<reference evidence="8" key="1">
    <citation type="submission" date="2019-11" db="EMBL/GenBank/DDBJ databases">
        <authorList>
            <person name="Liu Y."/>
            <person name="Hou J."/>
            <person name="Li T.-Q."/>
            <person name="Guan C.-H."/>
            <person name="Wu X."/>
            <person name="Wu H.-Z."/>
            <person name="Ling F."/>
            <person name="Zhang R."/>
            <person name="Shi X.-G."/>
            <person name="Ren J.-P."/>
            <person name="Chen E.-F."/>
            <person name="Sun J.-M."/>
        </authorList>
    </citation>
    <scope>NUCLEOTIDE SEQUENCE</scope>
    <source>
        <strain evidence="8">Adult_tree_wgs_1</strain>
        <tissue evidence="8">Leaves</tissue>
    </source>
</reference>
<dbReference type="NCBIfam" id="TIGR00756">
    <property type="entry name" value="PPR"/>
    <property type="match status" value="4"/>
</dbReference>
<dbReference type="InterPro" id="IPR046960">
    <property type="entry name" value="PPR_At4g14850-like_plant"/>
</dbReference>
<evidence type="ECO:0000256" key="6">
    <source>
        <dbReference type="PROSITE-ProRule" id="PRU00708"/>
    </source>
</evidence>
<feature type="repeat" description="PPR" evidence="6">
    <location>
        <begin position="244"/>
        <end position="278"/>
    </location>
</feature>
<dbReference type="OrthoDB" id="756178at2759"/>
<dbReference type="InterPro" id="IPR002156">
    <property type="entry name" value="RNaseH_domain"/>
</dbReference>
<keyword evidence="5" id="KW-0809">Transit peptide</keyword>
<evidence type="ECO:0000313" key="8">
    <source>
        <dbReference type="EMBL" id="KAF7150870.1"/>
    </source>
</evidence>
<protein>
    <recommendedName>
        <fullName evidence="7">RNase H type-1 domain-containing protein</fullName>
    </recommendedName>
</protein>
<name>A0A834LW85_RHOSS</name>
<sequence>MLHTSPPLLYSHWIPPAAGSPKINCDASWSRDLKRGWGGIILRDNRGHLVDGRRFRISSTSAFLAEASVLREACLFAKALNLSSICIENDNAQLISLTVWELVPPWEALAIISDIRLLASELRLSFCGIPREGNEVAHWIAYSQASSLDEALRFYSRMVSTPSNASCDFYTYSAVLKACADARQLSIGKAVHCHVLRSRLESRSRIVYNSLLNMYCTCLSSANDEKGYVDDLVCRVFGSMRRRDVIAWNTMISWYVKTERFEEAFRSFWMMMKIGIKVTVVSFVNVFPAVSRMGSVRRANLLYGFLLKLGSKYANDPFALSSAIFMYAELGCLDLARNVFDQSLERNAEVWNTMIGGYVQKNSPVEAINLFLKALASEQIILDEVTFLSALTAASQLQQLGFAQQLHAYLMKNSAVSRIMILNALIALYSRCNLVDISLQIFSRMCERDAVSWNTMVSAFVQNGLDDEGLMLVHEMQQQGFTIDSVAVTALLSAASNLRNLEIGKQTHAYILRHGIEFEGMESYLIDMYAKSGLIKSAQGLFQMCSTYGKDQATWNAMIAGNTQNGQIEQAFTTFRQMFEQNIVPNAVTIASILPACQSVGIVSLGKQLHGFAIRNCLDHNVFVGSALIDVYSKSGAIIYAENVFLISPEKNSVTYTSMILGYGQHGFGEKALSLFYSMKESDVRPDGVTLVAILSACSYSGCVDEGLQIFESMEREYGIRPSCEHYCCVTDMLGRVGRVVEAYEFVKELGEEGNNFRILGSLLAACRNHGEFELGKNVANKLLQMERGKGLSGYHVLLSNIYAEEGNWEYVNRVRKGMREKGLTKDVGCSWVNVAGRVNSFVSRDQKHPQSDEIYETLEQLALKMKDAGYRPGLGSEIGTIPEFVE</sequence>
<keyword evidence="2" id="KW-0150">Chloroplast</keyword>
<comment type="caution">
    <text evidence="8">The sequence shown here is derived from an EMBL/GenBank/DDBJ whole genome shotgun (WGS) entry which is preliminary data.</text>
</comment>
<dbReference type="Gene3D" id="1.25.40.10">
    <property type="entry name" value="Tetratricopeptide repeat domain"/>
    <property type="match status" value="5"/>
</dbReference>
<keyword evidence="9" id="KW-1185">Reference proteome</keyword>
<dbReference type="FunFam" id="1.25.40.10:FF:000496">
    <property type="entry name" value="Pentatricopeptide repeat-containing protein chloroplastic"/>
    <property type="match status" value="1"/>
</dbReference>
<dbReference type="InterPro" id="IPR011990">
    <property type="entry name" value="TPR-like_helical_dom_sf"/>
</dbReference>
<evidence type="ECO:0000256" key="1">
    <source>
        <dbReference type="ARBA" id="ARBA00004229"/>
    </source>
</evidence>
<dbReference type="PROSITE" id="PS51375">
    <property type="entry name" value="PPR"/>
    <property type="match status" value="4"/>
</dbReference>
<dbReference type="PANTHER" id="PTHR47926:SF452">
    <property type="entry name" value="PENTATRICOPEPTIDE REPEAT-CONTAINING PROTEIN"/>
    <property type="match status" value="1"/>
</dbReference>
<dbReference type="Pfam" id="PF20431">
    <property type="entry name" value="E_motif"/>
    <property type="match status" value="1"/>
</dbReference>
<dbReference type="Pfam" id="PF01535">
    <property type="entry name" value="PPR"/>
    <property type="match status" value="4"/>
</dbReference>
<dbReference type="GO" id="GO:0004523">
    <property type="term" value="F:RNA-DNA hybrid ribonuclease activity"/>
    <property type="evidence" value="ECO:0007669"/>
    <property type="project" value="InterPro"/>
</dbReference>
<dbReference type="PANTHER" id="PTHR47926">
    <property type="entry name" value="PENTATRICOPEPTIDE REPEAT-CONTAINING PROTEIN"/>
    <property type="match status" value="1"/>
</dbReference>
<evidence type="ECO:0000259" key="7">
    <source>
        <dbReference type="Pfam" id="PF13456"/>
    </source>
</evidence>
<gene>
    <name evidence="8" type="ORF">RHSIM_Rhsim02G0203700</name>
</gene>
<dbReference type="FunFam" id="1.25.40.10:FF:000645">
    <property type="entry name" value="Pentatricopeptide repeat-containing protein chloroplastic"/>
    <property type="match status" value="1"/>
</dbReference>
<dbReference type="Gene3D" id="3.30.420.10">
    <property type="entry name" value="Ribonuclease H-like superfamily/Ribonuclease H"/>
    <property type="match status" value="1"/>
</dbReference>
<evidence type="ECO:0000313" key="9">
    <source>
        <dbReference type="Proteomes" id="UP000626092"/>
    </source>
</evidence>
<keyword evidence="3" id="KW-0934">Plastid</keyword>